<keyword evidence="6" id="KW-0547">Nucleotide-binding</keyword>
<evidence type="ECO:0000256" key="14">
    <source>
        <dbReference type="ARBA" id="ARBA00023310"/>
    </source>
</evidence>
<evidence type="ECO:0000259" key="19">
    <source>
        <dbReference type="PROSITE" id="PS50206"/>
    </source>
</evidence>
<dbReference type="InterPro" id="IPR005714">
    <property type="entry name" value="ATPase_T3SS_FliI/YscN"/>
</dbReference>
<dbReference type="GO" id="GO:0030257">
    <property type="term" value="C:type III protein secretion system complex"/>
    <property type="evidence" value="ECO:0007669"/>
    <property type="project" value="InterPro"/>
</dbReference>
<dbReference type="EMBL" id="RHHM01000001">
    <property type="protein sequence ID" value="RQM39902.1"/>
    <property type="molecule type" value="Genomic_DNA"/>
</dbReference>
<dbReference type="GO" id="GO:0005524">
    <property type="term" value="F:ATP binding"/>
    <property type="evidence" value="ECO:0007669"/>
    <property type="project" value="UniProtKB-KW"/>
</dbReference>
<gene>
    <name evidence="20" type="ORF">EB241_00895</name>
</gene>
<dbReference type="OrthoDB" id="9148544at2"/>
<proteinExistence type="inferred from homology"/>
<comment type="caution">
    <text evidence="20">The sequence shown here is derived from an EMBL/GenBank/DDBJ whole genome shotgun (WGS) entry which is preliminary data.</text>
</comment>
<dbReference type="Pfam" id="PF00006">
    <property type="entry name" value="ATP-synt_ab"/>
    <property type="match status" value="1"/>
</dbReference>
<comment type="similarity">
    <text evidence="15">Belongs to the ATPase alpha/beta chains family. T3SS ATPase subfamily.</text>
</comment>
<evidence type="ECO:0000256" key="2">
    <source>
        <dbReference type="ARBA" id="ARBA00012473"/>
    </source>
</evidence>
<evidence type="ECO:0000256" key="18">
    <source>
        <dbReference type="ARBA" id="ARBA00037170"/>
    </source>
</evidence>
<dbReference type="PANTHER" id="PTHR15184">
    <property type="entry name" value="ATP SYNTHASE"/>
    <property type="match status" value="1"/>
</dbReference>
<comment type="catalytic activity">
    <reaction evidence="17">
        <text>ATP + H2O + cellular proteinSide 1 = ADP + phosphate + cellular proteinSide 2.</text>
        <dbReference type="EC" id="7.4.2.8"/>
    </reaction>
</comment>
<keyword evidence="4" id="KW-0813">Transport</keyword>
<dbReference type="InterPro" id="IPR027417">
    <property type="entry name" value="P-loop_NTPase"/>
</dbReference>
<evidence type="ECO:0000256" key="8">
    <source>
        <dbReference type="ARBA" id="ARBA00022795"/>
    </source>
</evidence>
<comment type="subcellular location">
    <subcellularLocation>
        <location evidence="1">Cytoplasm</location>
    </subcellularLocation>
</comment>
<dbReference type="GO" id="GO:0008564">
    <property type="term" value="F:protein-exporting ATPase activity"/>
    <property type="evidence" value="ECO:0007669"/>
    <property type="project" value="UniProtKB-EC"/>
</dbReference>
<dbReference type="InterPro" id="IPR003593">
    <property type="entry name" value="AAA+_ATPase"/>
</dbReference>
<keyword evidence="10" id="KW-0653">Protein transport</keyword>
<dbReference type="PROSITE" id="PS00152">
    <property type="entry name" value="ATPASE_ALPHA_BETA"/>
    <property type="match status" value="1"/>
</dbReference>
<dbReference type="InterPro" id="IPR050053">
    <property type="entry name" value="ATPase_alpha/beta_chains"/>
</dbReference>
<evidence type="ECO:0000313" key="20">
    <source>
        <dbReference type="EMBL" id="RQM39902.1"/>
    </source>
</evidence>
<keyword evidence="9" id="KW-0067">ATP-binding</keyword>
<organism evidence="20 21">
    <name type="scientific">Erwinia psidii</name>
    <dbReference type="NCBI Taxonomy" id="69224"/>
    <lineage>
        <taxon>Bacteria</taxon>
        <taxon>Pseudomonadati</taxon>
        <taxon>Pseudomonadota</taxon>
        <taxon>Gammaproteobacteria</taxon>
        <taxon>Enterobacterales</taxon>
        <taxon>Erwiniaceae</taxon>
        <taxon>Erwinia</taxon>
    </lineage>
</organism>
<dbReference type="Pfam" id="PF18269">
    <property type="entry name" value="T3SS_ATPase_C"/>
    <property type="match status" value="1"/>
</dbReference>
<evidence type="ECO:0000256" key="3">
    <source>
        <dbReference type="ARBA" id="ARBA00020580"/>
    </source>
</evidence>
<keyword evidence="14" id="KW-0066">ATP synthesis</keyword>
<dbReference type="InterPro" id="IPR004100">
    <property type="entry name" value="ATPase_F1/V1/A1_a/bsu_N"/>
</dbReference>
<dbReference type="InterPro" id="IPR020003">
    <property type="entry name" value="ATPase_a/bsu_AS"/>
</dbReference>
<dbReference type="SMART" id="SM00382">
    <property type="entry name" value="AAA"/>
    <property type="match status" value="1"/>
</dbReference>
<dbReference type="GO" id="GO:0046933">
    <property type="term" value="F:proton-transporting ATP synthase activity, rotational mechanism"/>
    <property type="evidence" value="ECO:0007669"/>
    <property type="project" value="TreeGrafter"/>
</dbReference>
<evidence type="ECO:0000256" key="1">
    <source>
        <dbReference type="ARBA" id="ARBA00004496"/>
    </source>
</evidence>
<sequence length="454" mass="49486">MNSDYKHTLNLWQSSLYDRLKQTELVKKTGYITGVNGIILNCRLPGAKIGDLCNIRCGDEMLMAEVVGFEAQHVFLSALDTPEGIRAGAEVYPLGHSHCVHIGQSLKGGIFDGFGRPVDGQSATAFATTFTSRIAPVMHSGSVVTGRLCIEQPVHTGLSSIDGLLTLGAGQRVGIFAGAGCGKTKLLAELARNIPCDTIVFGLIGERGRELREFIERELDACLRQRTIVVCATSDRSSMERVRAAFTATAIAEGFRQQGESTLLIIDSLTRLARAQREIGLANGEPPGRNGFPPSVYNLLARLLERSGRTEKGTITALYSVLIEQDSMHDPIADEIRSLLDGHIILSRKLANVGHYPAIDISASLSRIMNNITGTEQQHIATNIRLLIAAYDEVEMLVRLGEYHSGADPFTDYAVSIKPQLDAILKQSLKSPRPMNFTLDKLKEVVTRAPLQHN</sequence>
<evidence type="ECO:0000256" key="5">
    <source>
        <dbReference type="ARBA" id="ARBA00022490"/>
    </source>
</evidence>
<evidence type="ECO:0000256" key="16">
    <source>
        <dbReference type="ARBA" id="ARBA00024382"/>
    </source>
</evidence>
<keyword evidence="11" id="KW-1278">Translocase</keyword>
<dbReference type="InterPro" id="IPR000194">
    <property type="entry name" value="ATPase_F1/V1/A1_a/bsu_nucl-bd"/>
</dbReference>
<dbReference type="CDD" id="cd18117">
    <property type="entry name" value="ATP-synt_flagellum-secretory_path_III_N"/>
    <property type="match status" value="1"/>
</dbReference>
<evidence type="ECO:0000256" key="13">
    <source>
        <dbReference type="ARBA" id="ARBA00023225"/>
    </source>
</evidence>
<dbReference type="GO" id="GO:0044781">
    <property type="term" value="P:bacterial-type flagellum organization"/>
    <property type="evidence" value="ECO:0007669"/>
    <property type="project" value="UniProtKB-KW"/>
</dbReference>
<dbReference type="CDD" id="cd01136">
    <property type="entry name" value="ATPase_flagellum-secretory_path_III"/>
    <property type="match status" value="1"/>
</dbReference>
<dbReference type="Proteomes" id="UP000279457">
    <property type="component" value="Unassembled WGS sequence"/>
</dbReference>
<keyword evidence="5" id="KW-0963">Cytoplasm</keyword>
<dbReference type="GO" id="GO:0005737">
    <property type="term" value="C:cytoplasm"/>
    <property type="evidence" value="ECO:0007669"/>
    <property type="project" value="UniProtKB-SubCell"/>
</dbReference>
<evidence type="ECO:0000256" key="9">
    <source>
        <dbReference type="ARBA" id="ARBA00022840"/>
    </source>
</evidence>
<evidence type="ECO:0000256" key="11">
    <source>
        <dbReference type="ARBA" id="ARBA00022967"/>
    </source>
</evidence>
<evidence type="ECO:0000256" key="12">
    <source>
        <dbReference type="ARBA" id="ARBA00023065"/>
    </source>
</evidence>
<dbReference type="AlphaFoldDB" id="A0A3N6TXA9"/>
<accession>A0A3N6TXA9</accession>
<protein>
    <recommendedName>
        <fullName evidence="3">Flagellum-specific ATP synthase</fullName>
        <ecNumber evidence="2">7.1.2.2</ecNumber>
        <ecNumber evidence="16">7.4.2.8</ecNumber>
    </recommendedName>
</protein>
<evidence type="ECO:0000313" key="21">
    <source>
        <dbReference type="Proteomes" id="UP000279457"/>
    </source>
</evidence>
<keyword evidence="8" id="KW-1005">Bacterial flagellum biogenesis</keyword>
<dbReference type="InterPro" id="IPR001763">
    <property type="entry name" value="Rhodanese-like_dom"/>
</dbReference>
<evidence type="ECO:0000256" key="6">
    <source>
        <dbReference type="ARBA" id="ARBA00022741"/>
    </source>
</evidence>
<dbReference type="Gene3D" id="3.40.50.12240">
    <property type="match status" value="1"/>
</dbReference>
<dbReference type="SUPFAM" id="SSF52540">
    <property type="entry name" value="P-loop containing nucleoside triphosphate hydrolases"/>
    <property type="match status" value="1"/>
</dbReference>
<dbReference type="FunFam" id="3.40.50.12240:FF:000002">
    <property type="entry name" value="Flagellum-specific ATP synthase FliI"/>
    <property type="match status" value="1"/>
</dbReference>
<evidence type="ECO:0000256" key="17">
    <source>
        <dbReference type="ARBA" id="ARBA00034006"/>
    </source>
</evidence>
<keyword evidence="7" id="KW-0375">Hydrogen ion transport</keyword>
<dbReference type="GO" id="GO:0030254">
    <property type="term" value="P:protein secretion by the type III secretion system"/>
    <property type="evidence" value="ECO:0007669"/>
    <property type="project" value="InterPro"/>
</dbReference>
<dbReference type="EC" id="7.1.2.2" evidence="2"/>
<comment type="function">
    <text evidence="18">Probable catalytic subunit of a protein translocase for flagellum-specific export, or a proton translocase involved in local circuits at the flagellum. May be involved in a specialized protein export pathway that proceeds without signal peptide cleavage.</text>
</comment>
<dbReference type="EC" id="7.4.2.8" evidence="16"/>
<dbReference type="PANTHER" id="PTHR15184:SF9">
    <property type="entry name" value="SPI-1 TYPE 3 SECRETION SYSTEM ATPASE"/>
    <property type="match status" value="1"/>
</dbReference>
<name>A0A3N6TXA9_9GAMM</name>
<keyword evidence="13" id="KW-1006">Bacterial flagellum protein export</keyword>
<keyword evidence="12" id="KW-0406">Ion transport</keyword>
<dbReference type="Pfam" id="PF02874">
    <property type="entry name" value="ATP-synt_ab_N"/>
    <property type="match status" value="1"/>
</dbReference>
<dbReference type="InterPro" id="IPR040627">
    <property type="entry name" value="T3SS_ATPase_C"/>
</dbReference>
<evidence type="ECO:0000256" key="10">
    <source>
        <dbReference type="ARBA" id="ARBA00022927"/>
    </source>
</evidence>
<keyword evidence="21" id="KW-1185">Reference proteome</keyword>
<dbReference type="GO" id="GO:0016887">
    <property type="term" value="F:ATP hydrolysis activity"/>
    <property type="evidence" value="ECO:0007669"/>
    <property type="project" value="InterPro"/>
</dbReference>
<evidence type="ECO:0000256" key="7">
    <source>
        <dbReference type="ARBA" id="ARBA00022781"/>
    </source>
</evidence>
<reference evidence="20 21" key="1">
    <citation type="submission" date="2018-10" db="EMBL/GenBank/DDBJ databases">
        <title>Draft genome sequence for the type isolate of Erwinia psidii, agent causal of bacterial blight in guava (Psidium guajava) and wilt and die-back of Eucalyptus spp.</title>
        <authorList>
            <person name="Hermenegildo P.S."/>
            <person name="Santos S.A."/>
            <person name="Guimaraes L.M.S."/>
            <person name="Vidigal P.M.P."/>
            <person name="Pereira I.C."/>
            <person name="Badel J.L."/>
            <person name="Alfenas-Zerbini P."/>
            <person name="Ferreira M.A.S.V."/>
            <person name="Alfenas A.C."/>
        </authorList>
    </citation>
    <scope>NUCLEOTIDE SEQUENCE [LARGE SCALE GENOMIC DNA]</scope>
    <source>
        <strain evidence="20 21">IBSBF 435</strain>
    </source>
</reference>
<evidence type="ECO:0000256" key="4">
    <source>
        <dbReference type="ARBA" id="ARBA00022448"/>
    </source>
</evidence>
<dbReference type="PROSITE" id="PS50206">
    <property type="entry name" value="RHODANESE_3"/>
    <property type="match status" value="1"/>
</dbReference>
<evidence type="ECO:0000256" key="15">
    <source>
        <dbReference type="ARBA" id="ARBA00024342"/>
    </source>
</evidence>
<feature type="domain" description="Rhodanese" evidence="19">
    <location>
        <begin position="191"/>
        <end position="281"/>
    </location>
</feature>
<dbReference type="NCBIfam" id="TIGR01026">
    <property type="entry name" value="fliI_yscN"/>
    <property type="match status" value="1"/>
</dbReference>